<dbReference type="Proteomes" id="UP000054408">
    <property type="component" value="Unassembled WGS sequence"/>
</dbReference>
<feature type="compositionally biased region" description="Low complexity" evidence="1">
    <location>
        <begin position="85"/>
        <end position="100"/>
    </location>
</feature>
<name>A0A0L0D2H9_THETB</name>
<keyword evidence="3" id="KW-1185">Reference proteome</keyword>
<feature type="region of interest" description="Disordered" evidence="1">
    <location>
        <begin position="126"/>
        <end position="156"/>
    </location>
</feature>
<evidence type="ECO:0000313" key="2">
    <source>
        <dbReference type="EMBL" id="KNC46396.1"/>
    </source>
</evidence>
<organism evidence="2 3">
    <name type="scientific">Thecamonas trahens ATCC 50062</name>
    <dbReference type="NCBI Taxonomy" id="461836"/>
    <lineage>
        <taxon>Eukaryota</taxon>
        <taxon>Apusozoa</taxon>
        <taxon>Apusomonadida</taxon>
        <taxon>Apusomonadidae</taxon>
        <taxon>Thecamonas</taxon>
    </lineage>
</organism>
<proteinExistence type="predicted"/>
<feature type="compositionally biased region" description="Basic and acidic residues" evidence="1">
    <location>
        <begin position="63"/>
        <end position="84"/>
    </location>
</feature>
<feature type="compositionally biased region" description="Low complexity" evidence="1">
    <location>
        <begin position="126"/>
        <end position="135"/>
    </location>
</feature>
<evidence type="ECO:0000256" key="1">
    <source>
        <dbReference type="SAM" id="MobiDB-lite"/>
    </source>
</evidence>
<sequence>MMPPVRSTVDIWSKSIRHGSGRGRGRPGLGIEVTEAGTAAVTGAAIVVATGTVIVVATGTTRDYDRSRDRDRGHDRYQRDRGRDPAVAAKPEPEPVQAPQTPLGQAAAPVQVWDQRQVEATEALPPAEPMQQEEPPTAHESPVAPEQVPSSQPSQAVASLDRFANVAERWLEDDDNRVLFKAAVHKAVHRTANIYVKANALLNVQVDCDS</sequence>
<reference evidence="2 3" key="1">
    <citation type="submission" date="2010-05" db="EMBL/GenBank/DDBJ databases">
        <title>The Genome Sequence of Thecamonas trahens ATCC 50062.</title>
        <authorList>
            <consortium name="The Broad Institute Genome Sequencing Platform"/>
            <person name="Russ C."/>
            <person name="Cuomo C."/>
            <person name="Shea T."/>
            <person name="Young S.K."/>
            <person name="Zeng Q."/>
            <person name="Koehrsen M."/>
            <person name="Haas B."/>
            <person name="Borodovsky M."/>
            <person name="Guigo R."/>
            <person name="Alvarado L."/>
            <person name="Berlin A."/>
            <person name="Bochicchio J."/>
            <person name="Borenstein D."/>
            <person name="Chapman S."/>
            <person name="Chen Z."/>
            <person name="Freedman E."/>
            <person name="Gellesch M."/>
            <person name="Goldberg J."/>
            <person name="Griggs A."/>
            <person name="Gujja S."/>
            <person name="Heilman E."/>
            <person name="Heiman D."/>
            <person name="Hepburn T."/>
            <person name="Howarth C."/>
            <person name="Jen D."/>
            <person name="Larson L."/>
            <person name="Mehta T."/>
            <person name="Park D."/>
            <person name="Pearson M."/>
            <person name="Roberts A."/>
            <person name="Saif S."/>
            <person name="Shenoy N."/>
            <person name="Sisk P."/>
            <person name="Stolte C."/>
            <person name="Sykes S."/>
            <person name="Thomson T."/>
            <person name="Walk T."/>
            <person name="White J."/>
            <person name="Yandava C."/>
            <person name="Burger G."/>
            <person name="Gray M.W."/>
            <person name="Holland P.W.H."/>
            <person name="King N."/>
            <person name="Lang F.B.F."/>
            <person name="Roger A.J."/>
            <person name="Ruiz-Trillo I."/>
            <person name="Lander E."/>
            <person name="Nusbaum C."/>
        </authorList>
    </citation>
    <scope>NUCLEOTIDE SEQUENCE [LARGE SCALE GENOMIC DNA]</scope>
    <source>
        <strain evidence="2 3">ATCC 50062</strain>
    </source>
</reference>
<dbReference type="RefSeq" id="XP_013760689.1">
    <property type="nucleotide sequence ID" value="XM_013905235.1"/>
</dbReference>
<feature type="region of interest" description="Disordered" evidence="1">
    <location>
        <begin position="63"/>
        <end position="108"/>
    </location>
</feature>
<gene>
    <name evidence="2" type="ORF">AMSG_02850</name>
</gene>
<dbReference type="EMBL" id="GL349442">
    <property type="protein sequence ID" value="KNC46396.1"/>
    <property type="molecule type" value="Genomic_DNA"/>
</dbReference>
<dbReference type="AlphaFoldDB" id="A0A0L0D2H9"/>
<feature type="compositionally biased region" description="Basic residues" evidence="1">
    <location>
        <begin position="15"/>
        <end position="25"/>
    </location>
</feature>
<evidence type="ECO:0000313" key="3">
    <source>
        <dbReference type="Proteomes" id="UP000054408"/>
    </source>
</evidence>
<protein>
    <submittedName>
        <fullName evidence="2">Uncharacterized protein</fullName>
    </submittedName>
</protein>
<accession>A0A0L0D2H9</accession>
<dbReference type="GeneID" id="25562500"/>
<feature type="region of interest" description="Disordered" evidence="1">
    <location>
        <begin position="1"/>
        <end position="29"/>
    </location>
</feature>